<dbReference type="Proteomes" id="UP000643554">
    <property type="component" value="Unassembled WGS sequence"/>
</dbReference>
<gene>
    <name evidence="1" type="ORF">EYH15_05530</name>
</gene>
<protein>
    <submittedName>
        <fullName evidence="1">S-layer protein</fullName>
    </submittedName>
</protein>
<evidence type="ECO:0000313" key="2">
    <source>
        <dbReference type="Proteomes" id="UP000643554"/>
    </source>
</evidence>
<feature type="non-terminal residue" evidence="1">
    <location>
        <position position="1"/>
    </location>
</feature>
<sequence length="41" mass="4676">AGSDRWGTKAAVEYFKTLEDLPKEPIFVEWRGGKVVKIEKP</sequence>
<comment type="caution">
    <text evidence="1">The sequence shown here is derived from an EMBL/GenBank/DDBJ whole genome shotgun (WGS) entry which is preliminary data.</text>
</comment>
<evidence type="ECO:0000313" key="1">
    <source>
        <dbReference type="EMBL" id="HIP84933.1"/>
    </source>
</evidence>
<reference evidence="1" key="1">
    <citation type="journal article" date="2020" name="ISME J.">
        <title>Gammaproteobacteria mediating utilization of methyl-, sulfur- and petroleum organic compounds in deep ocean hydrothermal plumes.</title>
        <authorList>
            <person name="Zhou Z."/>
            <person name="Liu Y."/>
            <person name="Pan J."/>
            <person name="Cron B.R."/>
            <person name="Toner B.M."/>
            <person name="Anantharaman K."/>
            <person name="Breier J.A."/>
            <person name="Dick G.J."/>
            <person name="Li M."/>
        </authorList>
    </citation>
    <scope>NUCLEOTIDE SEQUENCE</scope>
    <source>
        <strain evidence="1">SZUA-1453</strain>
    </source>
</reference>
<dbReference type="EMBL" id="DQUI01000087">
    <property type="protein sequence ID" value="HIP84933.1"/>
    <property type="molecule type" value="Genomic_DNA"/>
</dbReference>
<organism evidence="1 2">
    <name type="scientific">Methanothermococcus okinawensis</name>
    <dbReference type="NCBI Taxonomy" id="155863"/>
    <lineage>
        <taxon>Archaea</taxon>
        <taxon>Methanobacteriati</taxon>
        <taxon>Methanobacteriota</taxon>
        <taxon>Methanomada group</taxon>
        <taxon>Methanococci</taxon>
        <taxon>Methanococcales</taxon>
        <taxon>Methanococcaceae</taxon>
        <taxon>Methanothermococcus</taxon>
    </lineage>
</organism>
<name>A0A832ZE76_9EURY</name>
<proteinExistence type="predicted"/>
<dbReference type="AlphaFoldDB" id="A0A832ZE76"/>
<accession>A0A832ZE76</accession>